<accession>A0ABV7KFJ7</accession>
<evidence type="ECO:0000313" key="3">
    <source>
        <dbReference type="Proteomes" id="UP001595583"/>
    </source>
</evidence>
<dbReference type="Pfam" id="PF03992">
    <property type="entry name" value="ABM"/>
    <property type="match status" value="1"/>
</dbReference>
<dbReference type="PANTHER" id="PTHR34474:SF2">
    <property type="entry name" value="SIGNAL TRANSDUCTION PROTEIN TRAP"/>
    <property type="match status" value="1"/>
</dbReference>
<keyword evidence="3" id="KW-1185">Reference proteome</keyword>
<reference evidence="3" key="1">
    <citation type="journal article" date="2019" name="Int. J. Syst. Evol. Microbiol.">
        <title>The Global Catalogue of Microorganisms (GCM) 10K type strain sequencing project: providing services to taxonomists for standard genome sequencing and annotation.</title>
        <authorList>
            <consortium name="The Broad Institute Genomics Platform"/>
            <consortium name="The Broad Institute Genome Sequencing Center for Infectious Disease"/>
            <person name="Wu L."/>
            <person name="Ma J."/>
        </authorList>
    </citation>
    <scope>NUCLEOTIDE SEQUENCE [LARGE SCALE GENOMIC DNA]</scope>
    <source>
        <strain evidence="3">KCTC 52165</strain>
    </source>
</reference>
<dbReference type="InterPro" id="IPR007138">
    <property type="entry name" value="ABM_dom"/>
</dbReference>
<dbReference type="EMBL" id="JBHRTK010000016">
    <property type="protein sequence ID" value="MFC3207944.1"/>
    <property type="molecule type" value="Genomic_DNA"/>
</dbReference>
<organism evidence="2 3">
    <name type="scientific">Aquamicrobium soli</name>
    <dbReference type="NCBI Taxonomy" id="1811518"/>
    <lineage>
        <taxon>Bacteria</taxon>
        <taxon>Pseudomonadati</taxon>
        <taxon>Pseudomonadota</taxon>
        <taxon>Alphaproteobacteria</taxon>
        <taxon>Hyphomicrobiales</taxon>
        <taxon>Phyllobacteriaceae</taxon>
        <taxon>Aquamicrobium</taxon>
    </lineage>
</organism>
<sequence length="104" mass="12085">MYIAMNRFQVRAGQEEAFEDIWKNRKSTLAEMKGFRQFHLLRSAFNEEENTTLFASHTVWESEEDFIAWTKSENFRNSHKNAGTSKLTTFGHPKFEGFSAVEGA</sequence>
<comment type="caution">
    <text evidence="2">The sequence shown here is derived from an EMBL/GenBank/DDBJ whole genome shotgun (WGS) entry which is preliminary data.</text>
</comment>
<dbReference type="SUPFAM" id="SSF54909">
    <property type="entry name" value="Dimeric alpha+beta barrel"/>
    <property type="match status" value="1"/>
</dbReference>
<keyword evidence="2" id="KW-0560">Oxidoreductase</keyword>
<dbReference type="PANTHER" id="PTHR34474">
    <property type="entry name" value="SIGNAL TRANSDUCTION PROTEIN TRAP"/>
    <property type="match status" value="1"/>
</dbReference>
<protein>
    <submittedName>
        <fullName evidence="2">Antibiotic biosynthesis monooxygenase family protein</fullName>
        <ecNumber evidence="2">1.14.-.-</ecNumber>
    </submittedName>
</protein>
<evidence type="ECO:0000313" key="2">
    <source>
        <dbReference type="EMBL" id="MFC3207944.1"/>
    </source>
</evidence>
<dbReference type="PROSITE" id="PS51725">
    <property type="entry name" value="ABM"/>
    <property type="match status" value="1"/>
</dbReference>
<dbReference type="InterPro" id="IPR050404">
    <property type="entry name" value="Heme-degrading_MO"/>
</dbReference>
<feature type="domain" description="ABM" evidence="1">
    <location>
        <begin position="2"/>
        <end position="95"/>
    </location>
</feature>
<dbReference type="RefSeq" id="WP_378222549.1">
    <property type="nucleotide sequence ID" value="NZ_JBHRTK010000016.1"/>
</dbReference>
<dbReference type="InterPro" id="IPR011008">
    <property type="entry name" value="Dimeric_a/b-barrel"/>
</dbReference>
<dbReference type="Proteomes" id="UP001595583">
    <property type="component" value="Unassembled WGS sequence"/>
</dbReference>
<gene>
    <name evidence="2" type="ORF">ACFOHJ_17100</name>
</gene>
<name>A0ABV7KFJ7_9HYPH</name>
<dbReference type="GO" id="GO:0004497">
    <property type="term" value="F:monooxygenase activity"/>
    <property type="evidence" value="ECO:0007669"/>
    <property type="project" value="UniProtKB-KW"/>
</dbReference>
<proteinExistence type="predicted"/>
<keyword evidence="2" id="KW-0503">Monooxygenase</keyword>
<evidence type="ECO:0000259" key="1">
    <source>
        <dbReference type="PROSITE" id="PS51725"/>
    </source>
</evidence>
<dbReference type="EC" id="1.14.-.-" evidence="2"/>
<dbReference type="Gene3D" id="3.30.70.100">
    <property type="match status" value="1"/>
</dbReference>